<dbReference type="Gene3D" id="1.10.443.10">
    <property type="entry name" value="Intergrase catalytic core"/>
    <property type="match status" value="1"/>
</dbReference>
<protein>
    <submittedName>
        <fullName evidence="8">Integrase</fullName>
    </submittedName>
</protein>
<dbReference type="InterPro" id="IPR010998">
    <property type="entry name" value="Integrase_recombinase_N"/>
</dbReference>
<comment type="similarity">
    <text evidence="1">Belongs to the 'phage' integrase family.</text>
</comment>
<name>A0A7W6E8F9_9RHOB</name>
<dbReference type="GO" id="GO:0015074">
    <property type="term" value="P:DNA integration"/>
    <property type="evidence" value="ECO:0007669"/>
    <property type="project" value="UniProtKB-KW"/>
</dbReference>
<evidence type="ECO:0000256" key="1">
    <source>
        <dbReference type="ARBA" id="ARBA00008857"/>
    </source>
</evidence>
<keyword evidence="3 5" id="KW-0238">DNA-binding</keyword>
<dbReference type="PROSITE" id="PS51898">
    <property type="entry name" value="TYR_RECOMBINASE"/>
    <property type="match status" value="1"/>
</dbReference>
<evidence type="ECO:0000259" key="7">
    <source>
        <dbReference type="PROSITE" id="PS51900"/>
    </source>
</evidence>
<evidence type="ECO:0000256" key="2">
    <source>
        <dbReference type="ARBA" id="ARBA00022908"/>
    </source>
</evidence>
<feature type="domain" description="Core-binding (CB)" evidence="7">
    <location>
        <begin position="46"/>
        <end position="133"/>
    </location>
</feature>
<dbReference type="PROSITE" id="PS51900">
    <property type="entry name" value="CB"/>
    <property type="match status" value="1"/>
</dbReference>
<dbReference type="SUPFAM" id="SSF56349">
    <property type="entry name" value="DNA breaking-rejoining enzymes"/>
    <property type="match status" value="1"/>
</dbReference>
<keyword evidence="2" id="KW-0229">DNA integration</keyword>
<dbReference type="Pfam" id="PF00589">
    <property type="entry name" value="Phage_integrase"/>
    <property type="match status" value="1"/>
</dbReference>
<dbReference type="Gene3D" id="1.10.150.130">
    <property type="match status" value="1"/>
</dbReference>
<evidence type="ECO:0000313" key="9">
    <source>
        <dbReference type="Proteomes" id="UP000530268"/>
    </source>
</evidence>
<evidence type="ECO:0000256" key="5">
    <source>
        <dbReference type="PROSITE-ProRule" id="PRU01248"/>
    </source>
</evidence>
<dbReference type="PANTHER" id="PTHR30349:SF64">
    <property type="entry name" value="PROPHAGE INTEGRASE INTD-RELATED"/>
    <property type="match status" value="1"/>
</dbReference>
<dbReference type="PANTHER" id="PTHR30349">
    <property type="entry name" value="PHAGE INTEGRASE-RELATED"/>
    <property type="match status" value="1"/>
</dbReference>
<dbReference type="RefSeq" id="WP_184568356.1">
    <property type="nucleotide sequence ID" value="NZ_JACIEI010000030.1"/>
</dbReference>
<sequence length="418" mass="47410">MNETDWDKISACINTNTNLVSLDEGDEPDPVGLVKSKVSENDGIYFENDRIIHQWLQFAGRYEAKTISAKLAFIREFEAFFHGKSFGKIKTEDVSAFRDSLKMSVESDRDNKRSVSTVRHCASHLKAFFDWLIDQSGYQNLNRSLPGHFILPKKFDLKGHSDEEKPTPTDKEAVAMVERMPTDTIKARRDRAMIAVAFLGALRADTTTSLRVKHIHVPKRKIIQDGRVSRTKNSKSWKTNFFPLPSIFEKVVEDWLEEISALGFRGDDALFPTEQDLHPHLSLRSAGDIAVMNSTHAVSEAFNCASELVGKRFTPHSAKYYIGALGLKHCKTLQQAAAWSANMAHTDISTTQRYYQKMTLNDIDEVFEAFEQTSGSDAQPDDMLLMLRYHEHGLVKGTAEFERARELLSEHQKKGTFT</sequence>
<evidence type="ECO:0000256" key="4">
    <source>
        <dbReference type="ARBA" id="ARBA00023172"/>
    </source>
</evidence>
<evidence type="ECO:0000256" key="3">
    <source>
        <dbReference type="ARBA" id="ARBA00023125"/>
    </source>
</evidence>
<gene>
    <name evidence="8" type="ORF">GGR95_003797</name>
</gene>
<dbReference type="InterPro" id="IPR044068">
    <property type="entry name" value="CB"/>
</dbReference>
<dbReference type="Proteomes" id="UP000530268">
    <property type="component" value="Unassembled WGS sequence"/>
</dbReference>
<organism evidence="8 9">
    <name type="scientific">Sulfitobacter undariae</name>
    <dbReference type="NCBI Taxonomy" id="1563671"/>
    <lineage>
        <taxon>Bacteria</taxon>
        <taxon>Pseudomonadati</taxon>
        <taxon>Pseudomonadota</taxon>
        <taxon>Alphaproteobacteria</taxon>
        <taxon>Rhodobacterales</taxon>
        <taxon>Roseobacteraceae</taxon>
        <taxon>Sulfitobacter</taxon>
    </lineage>
</organism>
<keyword evidence="4" id="KW-0233">DNA recombination</keyword>
<dbReference type="EMBL" id="JACIEI010000030">
    <property type="protein sequence ID" value="MBB3996129.1"/>
    <property type="molecule type" value="Genomic_DNA"/>
</dbReference>
<dbReference type="InterPro" id="IPR002104">
    <property type="entry name" value="Integrase_catalytic"/>
</dbReference>
<dbReference type="CDD" id="cd00397">
    <property type="entry name" value="DNA_BRE_C"/>
    <property type="match status" value="1"/>
</dbReference>
<dbReference type="InterPro" id="IPR013762">
    <property type="entry name" value="Integrase-like_cat_sf"/>
</dbReference>
<dbReference type="GO" id="GO:0006310">
    <property type="term" value="P:DNA recombination"/>
    <property type="evidence" value="ECO:0007669"/>
    <property type="project" value="UniProtKB-KW"/>
</dbReference>
<proteinExistence type="inferred from homology"/>
<reference evidence="8 9" key="1">
    <citation type="submission" date="2020-08" db="EMBL/GenBank/DDBJ databases">
        <title>Genomic Encyclopedia of Type Strains, Phase IV (KMG-IV): sequencing the most valuable type-strain genomes for metagenomic binning, comparative biology and taxonomic classification.</title>
        <authorList>
            <person name="Goeker M."/>
        </authorList>
    </citation>
    <scope>NUCLEOTIDE SEQUENCE [LARGE SCALE GENOMIC DNA]</scope>
    <source>
        <strain evidence="8 9">DSM 102234</strain>
    </source>
</reference>
<dbReference type="InterPro" id="IPR050090">
    <property type="entry name" value="Tyrosine_recombinase_XerCD"/>
</dbReference>
<accession>A0A7W6E8F9</accession>
<dbReference type="InterPro" id="IPR011010">
    <property type="entry name" value="DNA_brk_join_enz"/>
</dbReference>
<evidence type="ECO:0000313" key="8">
    <source>
        <dbReference type="EMBL" id="MBB3996129.1"/>
    </source>
</evidence>
<keyword evidence="9" id="KW-1185">Reference proteome</keyword>
<dbReference type="GO" id="GO:0003677">
    <property type="term" value="F:DNA binding"/>
    <property type="evidence" value="ECO:0007669"/>
    <property type="project" value="UniProtKB-UniRule"/>
</dbReference>
<dbReference type="InterPro" id="IPR004107">
    <property type="entry name" value="Integrase_SAM-like_N"/>
</dbReference>
<dbReference type="Pfam" id="PF13495">
    <property type="entry name" value="Phage_int_SAM_4"/>
    <property type="match status" value="1"/>
</dbReference>
<comment type="caution">
    <text evidence="8">The sequence shown here is derived from an EMBL/GenBank/DDBJ whole genome shotgun (WGS) entry which is preliminary data.</text>
</comment>
<evidence type="ECO:0000259" key="6">
    <source>
        <dbReference type="PROSITE" id="PS51898"/>
    </source>
</evidence>
<dbReference type="AlphaFoldDB" id="A0A7W6E8F9"/>
<feature type="domain" description="Tyr recombinase" evidence="6">
    <location>
        <begin position="163"/>
        <end position="368"/>
    </location>
</feature>